<reference evidence="1 2" key="1">
    <citation type="submission" date="2015-01" db="EMBL/GenBank/DDBJ databases">
        <authorList>
            <person name="Xiang T."/>
            <person name="Song Y."/>
            <person name="Huang L."/>
            <person name="Wang B."/>
            <person name="Wu P."/>
        </authorList>
    </citation>
    <scope>NUCLEOTIDE SEQUENCE [LARGE SCALE GENOMIC DNA]</scope>
    <source>
        <strain evidence="1 2">CcD93</strain>
    </source>
</reference>
<protein>
    <submittedName>
        <fullName evidence="1">Uncharacterized protein</fullName>
    </submittedName>
</protein>
<name>A0A0B7IUV4_9FLAO</name>
<organism evidence="1 2">
    <name type="scientific">Capnocytophaga canis</name>
    <dbReference type="NCBI Taxonomy" id="1848903"/>
    <lineage>
        <taxon>Bacteria</taxon>
        <taxon>Pseudomonadati</taxon>
        <taxon>Bacteroidota</taxon>
        <taxon>Flavobacteriia</taxon>
        <taxon>Flavobacteriales</taxon>
        <taxon>Flavobacteriaceae</taxon>
        <taxon>Capnocytophaga</taxon>
    </lineage>
</organism>
<dbReference type="RefSeq" id="WP_042010144.1">
    <property type="nucleotide sequence ID" value="NZ_BOQK01000039.1"/>
</dbReference>
<evidence type="ECO:0000313" key="1">
    <source>
        <dbReference type="EMBL" id="CEN54429.1"/>
    </source>
</evidence>
<dbReference type="EMBL" id="CDOL01000283">
    <property type="protein sequence ID" value="CEN54429.1"/>
    <property type="molecule type" value="Genomic_DNA"/>
</dbReference>
<proteinExistence type="predicted"/>
<evidence type="ECO:0000313" key="2">
    <source>
        <dbReference type="Proteomes" id="UP000038200"/>
    </source>
</evidence>
<dbReference type="AlphaFoldDB" id="A0A0B7IUV4"/>
<sequence length="180" mass="19642">MANCFQNTPHESVDYCPNEEISAGISTRMFYAPAEFLEKCVLPEATGAYDTRITIADGNLTLKSEKNWKGIDIQMDEGELKTTMVGNIGNKKPKVELELKIPAFRTKVLGFVDTFKNVPMVVVVVDASGVFWVVGTKVNPAYMETADGTTGKKAEDDSGVTVKITANSKLYKYAGTITEA</sequence>
<accession>A0A0B7IUV4</accession>
<dbReference type="Proteomes" id="UP000038200">
    <property type="component" value="Unassembled WGS sequence"/>
</dbReference>
<gene>
    <name evidence="1" type="ORF">CCAND93_90013</name>
</gene>